<evidence type="ECO:0000256" key="5">
    <source>
        <dbReference type="ARBA" id="ARBA00022692"/>
    </source>
</evidence>
<keyword evidence="6 9" id="KW-1133">Transmembrane helix</keyword>
<keyword evidence="7 8" id="KW-0472">Membrane</keyword>
<evidence type="ECO:0000256" key="2">
    <source>
        <dbReference type="ARBA" id="ARBA00005540"/>
    </source>
</evidence>
<name>A0A4R6BDS7_9STAP</name>
<keyword evidence="5 9" id="KW-0812">Transmembrane</keyword>
<feature type="transmembrane region" description="Helical" evidence="9">
    <location>
        <begin position="12"/>
        <end position="32"/>
    </location>
</feature>
<dbReference type="Gene3D" id="1.10.1760.20">
    <property type="match status" value="1"/>
</dbReference>
<dbReference type="PIRSF" id="PIRSF037778">
    <property type="entry name" value="UCP037778_transp_RibU"/>
    <property type="match status" value="1"/>
</dbReference>
<dbReference type="AlphaFoldDB" id="A0A4R6BDS7"/>
<feature type="transmembrane region" description="Helical" evidence="9">
    <location>
        <begin position="103"/>
        <end position="124"/>
    </location>
</feature>
<dbReference type="PANTHER" id="PTHR38438">
    <property type="entry name" value="RIBOFLAVIN TRANSPORTER RIBU"/>
    <property type="match status" value="1"/>
</dbReference>
<evidence type="ECO:0000313" key="10">
    <source>
        <dbReference type="EMBL" id="TDL97833.1"/>
    </source>
</evidence>
<dbReference type="Proteomes" id="UP000295310">
    <property type="component" value="Unassembled WGS sequence"/>
</dbReference>
<sequence length="181" mass="20148">MSSINRTKKLILISMLSAISFVLMFFKFPLPFMPPYLTIDFSDVPALIGLFTVGPIGAVMIELIKNLLNFAVKPVEPIGPIANFLAGASFVLTAYYAGRRNRWVGLIAATLVMMLIMSLMNYFILLPLYGMITNLSDITNNLKAIVSASIIPFNIIKGLIVSIVFMLIFRPLLPVIEKRFK</sequence>
<keyword evidence="3 8" id="KW-0813">Transport</keyword>
<evidence type="ECO:0000256" key="7">
    <source>
        <dbReference type="ARBA" id="ARBA00023136"/>
    </source>
</evidence>
<dbReference type="GO" id="GO:0032217">
    <property type="term" value="F:riboflavin transmembrane transporter activity"/>
    <property type="evidence" value="ECO:0007669"/>
    <property type="project" value="UniProtKB-UniRule"/>
</dbReference>
<keyword evidence="11" id="KW-1185">Reference proteome</keyword>
<dbReference type="Pfam" id="PF12822">
    <property type="entry name" value="ECF_trnsprt"/>
    <property type="match status" value="1"/>
</dbReference>
<gene>
    <name evidence="10" type="ORF">ERX27_06135</name>
</gene>
<dbReference type="GO" id="GO:0005886">
    <property type="term" value="C:plasma membrane"/>
    <property type="evidence" value="ECO:0007669"/>
    <property type="project" value="UniProtKB-SubCell"/>
</dbReference>
<proteinExistence type="inferred from homology"/>
<dbReference type="EMBL" id="SCWA01000009">
    <property type="protein sequence ID" value="TDL97833.1"/>
    <property type="molecule type" value="Genomic_DNA"/>
</dbReference>
<evidence type="ECO:0000256" key="8">
    <source>
        <dbReference type="PIRNR" id="PIRNR037778"/>
    </source>
</evidence>
<evidence type="ECO:0000256" key="4">
    <source>
        <dbReference type="ARBA" id="ARBA00022475"/>
    </source>
</evidence>
<evidence type="ECO:0000313" key="11">
    <source>
        <dbReference type="Proteomes" id="UP000295310"/>
    </source>
</evidence>
<dbReference type="InterPro" id="IPR025720">
    <property type="entry name" value="RibU"/>
</dbReference>
<evidence type="ECO:0000256" key="6">
    <source>
        <dbReference type="ARBA" id="ARBA00022989"/>
    </source>
</evidence>
<dbReference type="PANTHER" id="PTHR38438:SF1">
    <property type="entry name" value="RIBOFLAVIN TRANSPORTER RIBU"/>
    <property type="match status" value="1"/>
</dbReference>
<comment type="caution">
    <text evidence="10">The sequence shown here is derived from an EMBL/GenBank/DDBJ whole genome shotgun (WGS) entry which is preliminary data.</text>
</comment>
<dbReference type="OrthoDB" id="9809216at2"/>
<keyword evidence="4 8" id="KW-1003">Cell membrane</keyword>
<comment type="similarity">
    <text evidence="2 8">Belongs to the prokaryotic riboflavin transporter (P-RFT) (TC 2.A.87) family.</text>
</comment>
<feature type="transmembrane region" description="Helical" evidence="9">
    <location>
        <begin position="44"/>
        <end position="64"/>
    </location>
</feature>
<dbReference type="InterPro" id="IPR024529">
    <property type="entry name" value="ECF_trnsprt_substrate-spec"/>
</dbReference>
<accession>A0A4R6BDS7</accession>
<protein>
    <recommendedName>
        <fullName evidence="8">Riboflavin transporter</fullName>
    </recommendedName>
</protein>
<reference evidence="10 11" key="1">
    <citation type="submission" date="2019-01" db="EMBL/GenBank/DDBJ databases">
        <title>Draft genome sequences of the type strains of six Macrococcus species.</title>
        <authorList>
            <person name="Mazhar S."/>
            <person name="Altermann E."/>
            <person name="Hill C."/>
            <person name="Mcauliffe O."/>
        </authorList>
    </citation>
    <scope>NUCLEOTIDE SEQUENCE [LARGE SCALE GENOMIC DNA]</scope>
    <source>
        <strain evidence="10 11">CCM4811</strain>
    </source>
</reference>
<organism evidence="10 11">
    <name type="scientific">Macrococcus brunensis</name>
    <dbReference type="NCBI Taxonomy" id="198483"/>
    <lineage>
        <taxon>Bacteria</taxon>
        <taxon>Bacillati</taxon>
        <taxon>Bacillota</taxon>
        <taxon>Bacilli</taxon>
        <taxon>Bacillales</taxon>
        <taxon>Staphylococcaceae</taxon>
        <taxon>Macrococcus</taxon>
    </lineage>
</organism>
<comment type="subcellular location">
    <subcellularLocation>
        <location evidence="1">Cell membrane</location>
        <topology evidence="1">Multi-pass membrane protein</topology>
    </subcellularLocation>
</comment>
<feature type="transmembrane region" description="Helical" evidence="9">
    <location>
        <begin position="144"/>
        <end position="169"/>
    </location>
</feature>
<evidence type="ECO:0000256" key="9">
    <source>
        <dbReference type="SAM" id="Phobius"/>
    </source>
</evidence>
<evidence type="ECO:0000256" key="3">
    <source>
        <dbReference type="ARBA" id="ARBA00022448"/>
    </source>
</evidence>
<comment type="function">
    <text evidence="8">Probably a riboflavin-binding protein that interacts with the energy-coupling factor (ECF) ABC-transporter complex.</text>
</comment>
<evidence type="ECO:0000256" key="1">
    <source>
        <dbReference type="ARBA" id="ARBA00004651"/>
    </source>
</evidence>